<sequence length="360" mass="38878">MNAVGAVVTTGIYCRDDCPGRPLPANTTRYPSAAAAEAAGYRACHRCRPYRQEIRASAGMPELVCRAVRLIAGGALDGATDISLAGRLGVSPRHLRRVFLQHAGVTPDQLARSRRAHFARRLLDDTDLRIADVAFAAGFGSVRQLNRVLAEVFHGTPRELRARRRVTDRLQADGGLAIRLVHDRPLDFAAALRHLSVRATPGVEAVRGGSYRRTIRVDHDPGMIEISRRSPTELLLVAHLPRLDGLIHHVRRARRMFALDDPAETCGGWDPFEDGVHDIVRNGVPDATRARTVMGDLAGRYGAVVPGLAPDGLTRMFPRPGVLADADLDALPIPGATVHALRSFARAAGRPAPGVTGPAR</sequence>
<dbReference type="PROSITE" id="PS01124">
    <property type="entry name" value="HTH_ARAC_FAMILY_2"/>
    <property type="match status" value="1"/>
</dbReference>
<gene>
    <name evidence="8" type="ORF">ACFPZ3_32920</name>
</gene>
<dbReference type="Gene3D" id="3.30.310.20">
    <property type="entry name" value="DNA-3-methyladenine glycosylase AlkA, N-terminal domain"/>
    <property type="match status" value="1"/>
</dbReference>
<dbReference type="InterPro" id="IPR050204">
    <property type="entry name" value="AraC_XylS_family_regulators"/>
</dbReference>
<evidence type="ECO:0000256" key="3">
    <source>
        <dbReference type="ARBA" id="ARBA00023015"/>
    </source>
</evidence>
<keyword evidence="9" id="KW-1185">Reference proteome</keyword>
<evidence type="ECO:0000256" key="5">
    <source>
        <dbReference type="ARBA" id="ARBA00023159"/>
    </source>
</evidence>
<dbReference type="PANTHER" id="PTHR46796">
    <property type="entry name" value="HTH-TYPE TRANSCRIPTIONAL ACTIVATOR RHAS-RELATED"/>
    <property type="match status" value="1"/>
</dbReference>
<dbReference type="SMART" id="SM01009">
    <property type="entry name" value="AlkA_N"/>
    <property type="match status" value="1"/>
</dbReference>
<evidence type="ECO:0000256" key="2">
    <source>
        <dbReference type="ARBA" id="ARBA00022603"/>
    </source>
</evidence>
<evidence type="ECO:0000259" key="7">
    <source>
        <dbReference type="PROSITE" id="PS01124"/>
    </source>
</evidence>
<evidence type="ECO:0000313" key="8">
    <source>
        <dbReference type="EMBL" id="MFC5828696.1"/>
    </source>
</evidence>
<evidence type="ECO:0000313" key="9">
    <source>
        <dbReference type="Proteomes" id="UP001596058"/>
    </source>
</evidence>
<dbReference type="SUPFAM" id="SSF55945">
    <property type="entry name" value="TATA-box binding protein-like"/>
    <property type="match status" value="1"/>
</dbReference>
<dbReference type="Pfam" id="PF06029">
    <property type="entry name" value="AlkA_N"/>
    <property type="match status" value="1"/>
</dbReference>
<keyword evidence="2" id="KW-0489">Methyltransferase</keyword>
<comment type="caution">
    <text evidence="8">The sequence shown here is derived from an EMBL/GenBank/DDBJ whole genome shotgun (WGS) entry which is preliminary data.</text>
</comment>
<dbReference type="Gene3D" id="3.40.10.10">
    <property type="entry name" value="DNA Methylphosphotriester Repair Domain"/>
    <property type="match status" value="1"/>
</dbReference>
<evidence type="ECO:0000256" key="6">
    <source>
        <dbReference type="ARBA" id="ARBA00023163"/>
    </source>
</evidence>
<dbReference type="InterPro" id="IPR018060">
    <property type="entry name" value="HTH_AraC"/>
</dbReference>
<dbReference type="InterPro" id="IPR004026">
    <property type="entry name" value="Ada_DNA_repair_Zn-bd"/>
</dbReference>
<name>A0ABW1CV36_9ACTN</name>
<dbReference type="Pfam" id="PF02805">
    <property type="entry name" value="Ada_Zn_binding"/>
    <property type="match status" value="1"/>
</dbReference>
<dbReference type="InterPro" id="IPR037046">
    <property type="entry name" value="AlkA_N_sf"/>
</dbReference>
<evidence type="ECO:0000256" key="4">
    <source>
        <dbReference type="ARBA" id="ARBA00023125"/>
    </source>
</evidence>
<keyword evidence="4" id="KW-0238">DNA-binding</keyword>
<protein>
    <submittedName>
        <fullName evidence="8">Helix-turn-helix domain-containing protein</fullName>
    </submittedName>
</protein>
<keyword evidence="2" id="KW-0808">Transferase</keyword>
<dbReference type="InterPro" id="IPR009057">
    <property type="entry name" value="Homeodomain-like_sf"/>
</dbReference>
<keyword evidence="6" id="KW-0804">Transcription</keyword>
<keyword evidence="5" id="KW-0010">Activator</keyword>
<reference evidence="9" key="1">
    <citation type="journal article" date="2019" name="Int. J. Syst. Evol. Microbiol.">
        <title>The Global Catalogue of Microorganisms (GCM) 10K type strain sequencing project: providing services to taxonomists for standard genome sequencing and annotation.</title>
        <authorList>
            <consortium name="The Broad Institute Genomics Platform"/>
            <consortium name="The Broad Institute Genome Sequencing Center for Infectious Disease"/>
            <person name="Wu L."/>
            <person name="Ma J."/>
        </authorList>
    </citation>
    <scope>NUCLEOTIDE SEQUENCE [LARGE SCALE GENOMIC DNA]</scope>
    <source>
        <strain evidence="9">CCUG 53903</strain>
    </source>
</reference>
<evidence type="ECO:0000256" key="1">
    <source>
        <dbReference type="ARBA" id="ARBA00001947"/>
    </source>
</evidence>
<comment type="cofactor">
    <cofactor evidence="1">
        <name>Zn(2+)</name>
        <dbReference type="ChEBI" id="CHEBI:29105"/>
    </cofactor>
</comment>
<dbReference type="Proteomes" id="UP001596058">
    <property type="component" value="Unassembled WGS sequence"/>
</dbReference>
<dbReference type="SUPFAM" id="SSF46689">
    <property type="entry name" value="Homeodomain-like"/>
    <property type="match status" value="1"/>
</dbReference>
<dbReference type="RefSeq" id="WP_379518199.1">
    <property type="nucleotide sequence ID" value="NZ_JBHSPA010000039.1"/>
</dbReference>
<organism evidence="8 9">
    <name type="scientific">Nonomuraea insulae</name>
    <dbReference type="NCBI Taxonomy" id="1616787"/>
    <lineage>
        <taxon>Bacteria</taxon>
        <taxon>Bacillati</taxon>
        <taxon>Actinomycetota</taxon>
        <taxon>Actinomycetes</taxon>
        <taxon>Streptosporangiales</taxon>
        <taxon>Streptosporangiaceae</taxon>
        <taxon>Nonomuraea</taxon>
    </lineage>
</organism>
<dbReference type="SMART" id="SM00342">
    <property type="entry name" value="HTH_ARAC"/>
    <property type="match status" value="1"/>
</dbReference>
<proteinExistence type="predicted"/>
<dbReference type="Gene3D" id="1.10.10.60">
    <property type="entry name" value="Homeodomain-like"/>
    <property type="match status" value="1"/>
</dbReference>
<accession>A0ABW1CV36</accession>
<dbReference type="InterPro" id="IPR010316">
    <property type="entry name" value="AlkA_N"/>
</dbReference>
<dbReference type="InterPro" id="IPR035451">
    <property type="entry name" value="Ada-like_dom_sf"/>
</dbReference>
<dbReference type="SUPFAM" id="SSF57884">
    <property type="entry name" value="Ada DNA repair protein, N-terminal domain (N-Ada 10)"/>
    <property type="match status" value="1"/>
</dbReference>
<keyword evidence="3" id="KW-0805">Transcription regulation</keyword>
<feature type="domain" description="HTH araC/xylS-type" evidence="7">
    <location>
        <begin position="65"/>
        <end position="163"/>
    </location>
</feature>
<dbReference type="PANTHER" id="PTHR46796:SF6">
    <property type="entry name" value="ARAC SUBFAMILY"/>
    <property type="match status" value="1"/>
</dbReference>
<dbReference type="Pfam" id="PF12833">
    <property type="entry name" value="HTH_18"/>
    <property type="match status" value="1"/>
</dbReference>
<dbReference type="EMBL" id="JBHSPA010000039">
    <property type="protein sequence ID" value="MFC5828696.1"/>
    <property type="molecule type" value="Genomic_DNA"/>
</dbReference>